<dbReference type="InterPro" id="IPR003735">
    <property type="entry name" value="Metal_Tscrpt_repr"/>
</dbReference>
<comment type="caution">
    <text evidence="2">The sequence shown here is derived from an EMBL/GenBank/DDBJ whole genome shotgun (WGS) entry which is preliminary data.</text>
</comment>
<dbReference type="InterPro" id="IPR038390">
    <property type="entry name" value="Metal_Tscrpt_repr_sf"/>
</dbReference>
<gene>
    <name evidence="2" type="ORF">ABIE04_003109</name>
</gene>
<dbReference type="CDD" id="cd10153">
    <property type="entry name" value="RcnR-FrmR-like_DUF156"/>
    <property type="match status" value="1"/>
</dbReference>
<reference evidence="2 3" key="1">
    <citation type="submission" date="2024-06" db="EMBL/GenBank/DDBJ databases">
        <title>Sorghum-associated microbial communities from plants grown in Nebraska, USA.</title>
        <authorList>
            <person name="Schachtman D."/>
        </authorList>
    </citation>
    <scope>NUCLEOTIDE SEQUENCE [LARGE SCALE GENOMIC DNA]</scope>
    <source>
        <strain evidence="2 3">1757</strain>
    </source>
</reference>
<evidence type="ECO:0000256" key="1">
    <source>
        <dbReference type="ARBA" id="ARBA00005260"/>
    </source>
</evidence>
<accession>A0ABV2Q0C1</accession>
<keyword evidence="3" id="KW-1185">Reference proteome</keyword>
<comment type="similarity">
    <text evidence="1">Belongs to the FrmR/RcnR family.</text>
</comment>
<organism evidence="2 3">
    <name type="scientific">Rhodanobacter soli</name>
    <dbReference type="NCBI Taxonomy" id="590609"/>
    <lineage>
        <taxon>Bacteria</taxon>
        <taxon>Pseudomonadati</taxon>
        <taxon>Pseudomonadota</taxon>
        <taxon>Gammaproteobacteria</taxon>
        <taxon>Lysobacterales</taxon>
        <taxon>Rhodanobacteraceae</taxon>
        <taxon>Rhodanobacter</taxon>
    </lineage>
</organism>
<dbReference type="EMBL" id="JBEPSD010000003">
    <property type="protein sequence ID" value="MET4570730.1"/>
    <property type="molecule type" value="Genomic_DNA"/>
</dbReference>
<dbReference type="Proteomes" id="UP001549251">
    <property type="component" value="Unassembled WGS sequence"/>
</dbReference>
<proteinExistence type="inferred from homology"/>
<keyword evidence="2" id="KW-0238">DNA-binding</keyword>
<dbReference type="PANTHER" id="PTHR33677">
    <property type="entry name" value="TRANSCRIPTIONAL REPRESSOR FRMR-RELATED"/>
    <property type="match status" value="1"/>
</dbReference>
<evidence type="ECO:0000313" key="2">
    <source>
        <dbReference type="EMBL" id="MET4570730.1"/>
    </source>
</evidence>
<protein>
    <submittedName>
        <fullName evidence="2">DNA-binding FrmR family transcriptional regulator</fullName>
    </submittedName>
</protein>
<dbReference type="Gene3D" id="1.20.58.1000">
    <property type="entry name" value="Metal-sensitive repressor, helix protomer"/>
    <property type="match status" value="1"/>
</dbReference>
<dbReference type="PANTHER" id="PTHR33677:SF5">
    <property type="entry name" value="TRANSCRIPTIONAL REPRESSOR FRMR"/>
    <property type="match status" value="1"/>
</dbReference>
<evidence type="ECO:0000313" key="3">
    <source>
        <dbReference type="Proteomes" id="UP001549251"/>
    </source>
</evidence>
<sequence>MSHIQENRKKLVARVRRIGGQVASLERAIEGDEECGAVLQQLAAVRGAVNGLILQVMEGHLRSHVADAGNTKQQDELLPVLAVLKSYLK</sequence>
<dbReference type="Pfam" id="PF02583">
    <property type="entry name" value="Trns_repr_metal"/>
    <property type="match status" value="1"/>
</dbReference>
<dbReference type="RefSeq" id="WP_354552194.1">
    <property type="nucleotide sequence ID" value="NZ_JBEPSD010000003.1"/>
</dbReference>
<dbReference type="GO" id="GO:0003677">
    <property type="term" value="F:DNA binding"/>
    <property type="evidence" value="ECO:0007669"/>
    <property type="project" value="UniProtKB-KW"/>
</dbReference>
<name>A0ABV2Q0C1_9GAMM</name>